<gene>
    <name evidence="3" type="ORF">FO013_19425</name>
</gene>
<evidence type="ECO:0000259" key="2">
    <source>
        <dbReference type="PROSITE" id="PS50937"/>
    </source>
</evidence>
<organism evidence="3 4">
    <name type="scientific">Brevibacterium aurantiacum</name>
    <dbReference type="NCBI Taxonomy" id="273384"/>
    <lineage>
        <taxon>Bacteria</taxon>
        <taxon>Bacillati</taxon>
        <taxon>Actinomycetota</taxon>
        <taxon>Actinomycetes</taxon>
        <taxon>Micrococcales</taxon>
        <taxon>Brevibacteriaceae</taxon>
        <taxon>Brevibacterium</taxon>
    </lineage>
</organism>
<feature type="domain" description="HTH merR-type" evidence="2">
    <location>
        <begin position="34"/>
        <end position="102"/>
    </location>
</feature>
<dbReference type="Pfam" id="PF13411">
    <property type="entry name" value="MerR_1"/>
    <property type="match status" value="1"/>
</dbReference>
<dbReference type="PANTHER" id="PTHR30204:SF58">
    <property type="entry name" value="HTH-TYPE TRANSCRIPTIONAL REGULATOR YFMP"/>
    <property type="match status" value="1"/>
</dbReference>
<dbReference type="RefSeq" id="WP_143924211.1">
    <property type="nucleotide sequence ID" value="NZ_VLTK01000015.1"/>
</dbReference>
<dbReference type="PANTHER" id="PTHR30204">
    <property type="entry name" value="REDOX-CYCLING DRUG-SENSING TRANSCRIPTIONAL ACTIVATOR SOXR"/>
    <property type="match status" value="1"/>
</dbReference>
<dbReference type="InterPro" id="IPR047057">
    <property type="entry name" value="MerR_fam"/>
</dbReference>
<dbReference type="InterPro" id="IPR000551">
    <property type="entry name" value="MerR-type_HTH_dom"/>
</dbReference>
<dbReference type="SMART" id="SM00422">
    <property type="entry name" value="HTH_MERR"/>
    <property type="match status" value="1"/>
</dbReference>
<dbReference type="PROSITE" id="PS50937">
    <property type="entry name" value="HTH_MERR_2"/>
    <property type="match status" value="1"/>
</dbReference>
<dbReference type="SUPFAM" id="SSF46955">
    <property type="entry name" value="Putative DNA-binding domain"/>
    <property type="match status" value="1"/>
</dbReference>
<accession>A0A556C5B5</accession>
<evidence type="ECO:0000313" key="4">
    <source>
        <dbReference type="Proteomes" id="UP000316406"/>
    </source>
</evidence>
<sequence>MHIYLADRRYFVKRTGGKLLEEFFAVVGASRGRTFSISVVAEMTGMGVQTLRQYESRGLVAPSRTNGGTRRYNRGDIARLRRVRELVDMGANLASIGIILDLQDENDSLRYELRRTQ</sequence>
<dbReference type="Proteomes" id="UP000316406">
    <property type="component" value="Unassembled WGS sequence"/>
</dbReference>
<reference evidence="3 4" key="1">
    <citation type="submission" date="2019-07" db="EMBL/GenBank/DDBJ databases">
        <title>Draft genome sequence of Brevibacterium aurantiacum XU54 isolated from Xinjiang China.</title>
        <authorList>
            <person name="Xu X."/>
        </authorList>
    </citation>
    <scope>NUCLEOTIDE SEQUENCE [LARGE SCALE GENOMIC DNA]</scope>
    <source>
        <strain evidence="3 4">XU54</strain>
    </source>
</reference>
<dbReference type="GO" id="GO:0003677">
    <property type="term" value="F:DNA binding"/>
    <property type="evidence" value="ECO:0007669"/>
    <property type="project" value="UniProtKB-KW"/>
</dbReference>
<dbReference type="AlphaFoldDB" id="A0A556C5B5"/>
<evidence type="ECO:0000256" key="1">
    <source>
        <dbReference type="ARBA" id="ARBA00023125"/>
    </source>
</evidence>
<comment type="caution">
    <text evidence="3">The sequence shown here is derived from an EMBL/GenBank/DDBJ whole genome shotgun (WGS) entry which is preliminary data.</text>
</comment>
<dbReference type="GO" id="GO:0003700">
    <property type="term" value="F:DNA-binding transcription factor activity"/>
    <property type="evidence" value="ECO:0007669"/>
    <property type="project" value="InterPro"/>
</dbReference>
<keyword evidence="1" id="KW-0238">DNA-binding</keyword>
<dbReference type="EMBL" id="VLTK01000015">
    <property type="protein sequence ID" value="TSI12647.1"/>
    <property type="molecule type" value="Genomic_DNA"/>
</dbReference>
<dbReference type="Gene3D" id="1.10.1660.10">
    <property type="match status" value="1"/>
</dbReference>
<protein>
    <submittedName>
        <fullName evidence="3">MerR family transcriptional regulator</fullName>
    </submittedName>
</protein>
<keyword evidence="4" id="KW-1185">Reference proteome</keyword>
<dbReference type="OrthoDB" id="5345718at2"/>
<proteinExistence type="predicted"/>
<name>A0A556C5B5_BREAU</name>
<evidence type="ECO:0000313" key="3">
    <source>
        <dbReference type="EMBL" id="TSI12647.1"/>
    </source>
</evidence>
<dbReference type="PRINTS" id="PR00040">
    <property type="entry name" value="HTHMERR"/>
</dbReference>
<dbReference type="InterPro" id="IPR009061">
    <property type="entry name" value="DNA-bd_dom_put_sf"/>
</dbReference>